<evidence type="ECO:0000313" key="2">
    <source>
        <dbReference type="Proteomes" id="UP000019184"/>
    </source>
</evidence>
<proteinExistence type="predicted"/>
<accession>A0A7U7GG75</accession>
<comment type="caution">
    <text evidence="1">The sequence shown here is derived from an EMBL/GenBank/DDBJ whole genome shotgun (WGS) entry which is preliminary data.</text>
</comment>
<sequence>MRLWVVLRFTSGITEFYEQSGASGIQHLRLSLLIRVPPLGRGASIKIGLSVATIQRLH</sequence>
<dbReference type="EMBL" id="CBTK010000319">
    <property type="protein sequence ID" value="CDH47810.1"/>
    <property type="molecule type" value="Genomic_DNA"/>
</dbReference>
<gene>
    <name evidence="1" type="ORF">BN874_990022</name>
</gene>
<keyword evidence="2" id="KW-1185">Reference proteome</keyword>
<organism evidence="1 2">
    <name type="scientific">Candidatus Contendobacter odensis Run_B_J11</name>
    <dbReference type="NCBI Taxonomy" id="1400861"/>
    <lineage>
        <taxon>Bacteria</taxon>
        <taxon>Pseudomonadati</taxon>
        <taxon>Pseudomonadota</taxon>
        <taxon>Gammaproteobacteria</taxon>
        <taxon>Candidatus Competibacteraceae</taxon>
        <taxon>Candidatus Contendibacter</taxon>
    </lineage>
</organism>
<protein>
    <submittedName>
        <fullName evidence="1">Uncharacterized protein</fullName>
    </submittedName>
</protein>
<dbReference type="Proteomes" id="UP000019184">
    <property type="component" value="Unassembled WGS sequence"/>
</dbReference>
<dbReference type="AlphaFoldDB" id="A0A7U7GG75"/>
<evidence type="ECO:0000313" key="1">
    <source>
        <dbReference type="EMBL" id="CDH47810.1"/>
    </source>
</evidence>
<reference evidence="1 2" key="1">
    <citation type="journal article" date="2014" name="ISME J.">
        <title>Candidatus Competibacter-lineage genomes retrieved from metagenomes reveal functional metabolic diversity.</title>
        <authorList>
            <person name="McIlroy S.J."/>
            <person name="Albertsen M."/>
            <person name="Andresen E.K."/>
            <person name="Saunders A.M."/>
            <person name="Kristiansen R."/>
            <person name="Stokholm-Bjerregaard M."/>
            <person name="Nielsen K.L."/>
            <person name="Nielsen P.H."/>
        </authorList>
    </citation>
    <scope>NUCLEOTIDE SEQUENCE [LARGE SCALE GENOMIC DNA]</scope>
    <source>
        <strain evidence="1 2">Run_B_J11</strain>
    </source>
</reference>
<name>A0A7U7GG75_9GAMM</name>